<evidence type="ECO:0000313" key="2">
    <source>
        <dbReference type="Proteomes" id="UP000001055"/>
    </source>
</evidence>
<dbReference type="InParanoid" id="Q0UUT4"/>
<dbReference type="KEGG" id="pno:SNOG_04480"/>
<organism evidence="1 2">
    <name type="scientific">Phaeosphaeria nodorum (strain SN15 / ATCC MYA-4574 / FGSC 10173)</name>
    <name type="common">Glume blotch fungus</name>
    <name type="synonym">Parastagonospora nodorum</name>
    <dbReference type="NCBI Taxonomy" id="321614"/>
    <lineage>
        <taxon>Eukaryota</taxon>
        <taxon>Fungi</taxon>
        <taxon>Dikarya</taxon>
        <taxon>Ascomycota</taxon>
        <taxon>Pezizomycotina</taxon>
        <taxon>Dothideomycetes</taxon>
        <taxon>Pleosporomycetidae</taxon>
        <taxon>Pleosporales</taxon>
        <taxon>Pleosporineae</taxon>
        <taxon>Phaeosphaeriaceae</taxon>
        <taxon>Parastagonospora</taxon>
    </lineage>
</organism>
<dbReference type="PANTHER" id="PTHR38790:SF4">
    <property type="entry name" value="2EXR DOMAIN-CONTAINING PROTEIN"/>
    <property type="match status" value="1"/>
</dbReference>
<gene>
    <name evidence="1" type="ORF">SNOG_04480</name>
</gene>
<reference evidence="2" key="1">
    <citation type="journal article" date="2007" name="Plant Cell">
        <title>Dothideomycete-plant interactions illuminated by genome sequencing and EST analysis of the wheat pathogen Stagonospora nodorum.</title>
        <authorList>
            <person name="Hane J.K."/>
            <person name="Lowe R.G."/>
            <person name="Solomon P.S."/>
            <person name="Tan K.C."/>
            <person name="Schoch C.L."/>
            <person name="Spatafora J.W."/>
            <person name="Crous P.W."/>
            <person name="Kodira C."/>
            <person name="Birren B.W."/>
            <person name="Galagan J.E."/>
            <person name="Torriani S.F."/>
            <person name="McDonald B.A."/>
            <person name="Oliver R.P."/>
        </authorList>
    </citation>
    <scope>NUCLEOTIDE SEQUENCE [LARGE SCALE GENOMIC DNA]</scope>
    <source>
        <strain evidence="2">SN15 / ATCC MYA-4574 / FGSC 10173</strain>
    </source>
</reference>
<dbReference type="GeneID" id="5971765"/>
<dbReference type="AlphaFoldDB" id="Q0UUT4"/>
<dbReference type="RefSeq" id="XP_001794897.1">
    <property type="nucleotide sequence ID" value="XM_001794845.1"/>
</dbReference>
<accession>Q0UUT4</accession>
<dbReference type="EMBL" id="CH445330">
    <property type="protein sequence ID" value="EAT88240.1"/>
    <property type="molecule type" value="Genomic_DNA"/>
</dbReference>
<proteinExistence type="predicted"/>
<dbReference type="PANTHER" id="PTHR38790">
    <property type="entry name" value="2EXR DOMAIN-CONTAINING PROTEIN-RELATED"/>
    <property type="match status" value="1"/>
</dbReference>
<name>Q0UUT4_PHANO</name>
<evidence type="ECO:0000313" key="1">
    <source>
        <dbReference type="EMBL" id="EAT88240.1"/>
    </source>
</evidence>
<sequence length="226" mass="26281">MNPLAAQIVQPTSSHVMRAIAQYNRESARFPTILAASRAQKQDLEYALLVDEIKPSKSSYTRTSKKVYIRNSQNVLTHVALILPQWLFGCSLALLQTWHQTYFEPRILPFTANSFHVPTLYRLECFFSTFERWQLSAIASVQLNFQTHDTGIYRDRETERIHLYPRLVSGLRRLARIDGLKRVAINWRRDVLDLLNSWDLKQDLIVNCTNAINRNDVDVSFDVELD</sequence>
<protein>
    <submittedName>
        <fullName evidence="1">Uncharacterized protein</fullName>
    </submittedName>
</protein>
<dbReference type="Proteomes" id="UP000001055">
    <property type="component" value="Unassembled WGS sequence"/>
</dbReference>